<keyword evidence="1" id="KW-1133">Transmembrane helix</keyword>
<name>A0A5B7DUU8_PORTR</name>
<proteinExistence type="predicted"/>
<evidence type="ECO:0000313" key="3">
    <source>
        <dbReference type="Proteomes" id="UP000324222"/>
    </source>
</evidence>
<keyword evidence="3" id="KW-1185">Reference proteome</keyword>
<dbReference type="EMBL" id="VSRR010001381">
    <property type="protein sequence ID" value="MPC24837.1"/>
    <property type="molecule type" value="Genomic_DNA"/>
</dbReference>
<organism evidence="2 3">
    <name type="scientific">Portunus trituberculatus</name>
    <name type="common">Swimming crab</name>
    <name type="synonym">Neptunus trituberculatus</name>
    <dbReference type="NCBI Taxonomy" id="210409"/>
    <lineage>
        <taxon>Eukaryota</taxon>
        <taxon>Metazoa</taxon>
        <taxon>Ecdysozoa</taxon>
        <taxon>Arthropoda</taxon>
        <taxon>Crustacea</taxon>
        <taxon>Multicrustacea</taxon>
        <taxon>Malacostraca</taxon>
        <taxon>Eumalacostraca</taxon>
        <taxon>Eucarida</taxon>
        <taxon>Decapoda</taxon>
        <taxon>Pleocyemata</taxon>
        <taxon>Brachyura</taxon>
        <taxon>Eubrachyura</taxon>
        <taxon>Portunoidea</taxon>
        <taxon>Portunidae</taxon>
        <taxon>Portuninae</taxon>
        <taxon>Portunus</taxon>
    </lineage>
</organism>
<keyword evidence="1" id="KW-0472">Membrane</keyword>
<reference evidence="2 3" key="1">
    <citation type="submission" date="2019-05" db="EMBL/GenBank/DDBJ databases">
        <title>Another draft genome of Portunus trituberculatus and its Hox gene families provides insights of decapod evolution.</title>
        <authorList>
            <person name="Jeong J.-H."/>
            <person name="Song I."/>
            <person name="Kim S."/>
            <person name="Choi T."/>
            <person name="Kim D."/>
            <person name="Ryu S."/>
            <person name="Kim W."/>
        </authorList>
    </citation>
    <scope>NUCLEOTIDE SEQUENCE [LARGE SCALE GENOMIC DNA]</scope>
    <source>
        <tissue evidence="2">Muscle</tissue>
    </source>
</reference>
<gene>
    <name evidence="2" type="ORF">E2C01_017931</name>
</gene>
<dbReference type="Proteomes" id="UP000324222">
    <property type="component" value="Unassembled WGS sequence"/>
</dbReference>
<protein>
    <submittedName>
        <fullName evidence="2">Uncharacterized protein</fullName>
    </submittedName>
</protein>
<accession>A0A5B7DUU8</accession>
<keyword evidence="1" id="KW-0812">Transmembrane</keyword>
<dbReference type="AlphaFoldDB" id="A0A5B7DUU8"/>
<feature type="transmembrane region" description="Helical" evidence="1">
    <location>
        <begin position="95"/>
        <end position="115"/>
    </location>
</feature>
<sequence>MCPELSQSQIGHGHFKDNISQLRLSNEVVSKLRRTPASHATFLRLTCDHPKFPFLRWTRRKAEAWRAVNSKTRQESSGLTQPQALHGSVYTASGLGAATPFIIAAIFSPLIMAFCL</sequence>
<evidence type="ECO:0000256" key="1">
    <source>
        <dbReference type="SAM" id="Phobius"/>
    </source>
</evidence>
<comment type="caution">
    <text evidence="2">The sequence shown here is derived from an EMBL/GenBank/DDBJ whole genome shotgun (WGS) entry which is preliminary data.</text>
</comment>
<evidence type="ECO:0000313" key="2">
    <source>
        <dbReference type="EMBL" id="MPC24837.1"/>
    </source>
</evidence>